<name>A0A9P5YSZ3_9AGAR</name>
<proteinExistence type="predicted"/>
<evidence type="ECO:0000313" key="3">
    <source>
        <dbReference type="EMBL" id="KAF9473386.1"/>
    </source>
</evidence>
<dbReference type="Proteomes" id="UP000807469">
    <property type="component" value="Unassembled WGS sequence"/>
</dbReference>
<dbReference type="EMBL" id="MU155447">
    <property type="protein sequence ID" value="KAF9473386.1"/>
    <property type="molecule type" value="Genomic_DNA"/>
</dbReference>
<accession>A0A9P5YSZ3</accession>
<feature type="chain" id="PRO_5040282046" evidence="2">
    <location>
        <begin position="20"/>
        <end position="130"/>
    </location>
</feature>
<keyword evidence="1" id="KW-0472">Membrane</keyword>
<keyword evidence="1" id="KW-1133">Transmembrane helix</keyword>
<feature type="signal peptide" evidence="2">
    <location>
        <begin position="1"/>
        <end position="19"/>
    </location>
</feature>
<keyword evidence="4" id="KW-1185">Reference proteome</keyword>
<evidence type="ECO:0000313" key="4">
    <source>
        <dbReference type="Proteomes" id="UP000807469"/>
    </source>
</evidence>
<organism evidence="3 4">
    <name type="scientific">Pholiota conissans</name>
    <dbReference type="NCBI Taxonomy" id="109636"/>
    <lineage>
        <taxon>Eukaryota</taxon>
        <taxon>Fungi</taxon>
        <taxon>Dikarya</taxon>
        <taxon>Basidiomycota</taxon>
        <taxon>Agaricomycotina</taxon>
        <taxon>Agaricomycetes</taxon>
        <taxon>Agaricomycetidae</taxon>
        <taxon>Agaricales</taxon>
        <taxon>Agaricineae</taxon>
        <taxon>Strophariaceae</taxon>
        <taxon>Pholiota</taxon>
    </lineage>
</organism>
<feature type="transmembrane region" description="Helical" evidence="1">
    <location>
        <begin position="29"/>
        <end position="52"/>
    </location>
</feature>
<gene>
    <name evidence="3" type="ORF">BDN70DRAFT_386222</name>
</gene>
<comment type="caution">
    <text evidence="3">The sequence shown here is derived from an EMBL/GenBank/DDBJ whole genome shotgun (WGS) entry which is preliminary data.</text>
</comment>
<evidence type="ECO:0000256" key="2">
    <source>
        <dbReference type="SAM" id="SignalP"/>
    </source>
</evidence>
<reference evidence="3" key="1">
    <citation type="submission" date="2020-11" db="EMBL/GenBank/DDBJ databases">
        <authorList>
            <consortium name="DOE Joint Genome Institute"/>
            <person name="Ahrendt S."/>
            <person name="Riley R."/>
            <person name="Andreopoulos W."/>
            <person name="Labutti K."/>
            <person name="Pangilinan J."/>
            <person name="Ruiz-Duenas F.J."/>
            <person name="Barrasa J.M."/>
            <person name="Sanchez-Garcia M."/>
            <person name="Camarero S."/>
            <person name="Miyauchi S."/>
            <person name="Serrano A."/>
            <person name="Linde D."/>
            <person name="Babiker R."/>
            <person name="Drula E."/>
            <person name="Ayuso-Fernandez I."/>
            <person name="Pacheco R."/>
            <person name="Padilla G."/>
            <person name="Ferreira P."/>
            <person name="Barriuso J."/>
            <person name="Kellner H."/>
            <person name="Castanera R."/>
            <person name="Alfaro M."/>
            <person name="Ramirez L."/>
            <person name="Pisabarro A.G."/>
            <person name="Kuo A."/>
            <person name="Tritt A."/>
            <person name="Lipzen A."/>
            <person name="He G."/>
            <person name="Yan M."/>
            <person name="Ng V."/>
            <person name="Cullen D."/>
            <person name="Martin F."/>
            <person name="Rosso M.-N."/>
            <person name="Henrissat B."/>
            <person name="Hibbett D."/>
            <person name="Martinez A.T."/>
            <person name="Grigoriev I.V."/>
        </authorList>
    </citation>
    <scope>NUCLEOTIDE SEQUENCE</scope>
    <source>
        <strain evidence="3">CIRM-BRFM 674</strain>
    </source>
</reference>
<evidence type="ECO:0000256" key="1">
    <source>
        <dbReference type="SAM" id="Phobius"/>
    </source>
</evidence>
<keyword evidence="1" id="KW-0812">Transmembrane</keyword>
<dbReference type="AlphaFoldDB" id="A0A9P5YSZ3"/>
<protein>
    <submittedName>
        <fullName evidence="3">Uncharacterized protein</fullName>
    </submittedName>
</protein>
<keyword evidence="2" id="KW-0732">Signal</keyword>
<sequence length="130" mass="14204">MWLGVRILVIVLSASASHAAGFQISISSGWVLYPDVLCLHMCGPLIIIYQFLVGSTLINGSMTLRPRQVELDINGPSRAIYRHKQDSAPPPPSSRRPCGVCAISLSIIINLSLSLSLRSKDVDDGQWYLV</sequence>